<dbReference type="PANTHER" id="PTHR11956:SF5">
    <property type="entry name" value="ARGININE--TRNA LIGASE, CYTOPLASMIC"/>
    <property type="match status" value="1"/>
</dbReference>
<dbReference type="FunFam" id="1.10.730.10:FF:000008">
    <property type="entry name" value="Arginine--tRNA ligase"/>
    <property type="match status" value="1"/>
</dbReference>
<keyword evidence="8" id="KW-0648">Protein biosynthesis</keyword>
<dbReference type="GO" id="GO:0004814">
    <property type="term" value="F:arginine-tRNA ligase activity"/>
    <property type="evidence" value="ECO:0007669"/>
    <property type="project" value="UniProtKB-EC"/>
</dbReference>
<dbReference type="InterPro" id="IPR008909">
    <property type="entry name" value="DALR_anticod-bd"/>
</dbReference>
<keyword evidence="6" id="KW-0547">Nucleotide-binding</keyword>
<comment type="subcellular location">
    <subcellularLocation>
        <location evidence="1">Cytoplasm</location>
    </subcellularLocation>
</comment>
<dbReference type="Pfam" id="PF05746">
    <property type="entry name" value="DALR_1"/>
    <property type="match status" value="1"/>
</dbReference>
<evidence type="ECO:0000256" key="10">
    <source>
        <dbReference type="ARBA" id="ARBA00049339"/>
    </source>
</evidence>
<evidence type="ECO:0000256" key="8">
    <source>
        <dbReference type="ARBA" id="ARBA00022917"/>
    </source>
</evidence>
<organism evidence="12">
    <name type="scientific">freshwater metagenome</name>
    <dbReference type="NCBI Taxonomy" id="449393"/>
    <lineage>
        <taxon>unclassified sequences</taxon>
        <taxon>metagenomes</taxon>
        <taxon>ecological metagenomes</taxon>
    </lineage>
</organism>
<evidence type="ECO:0000313" key="12">
    <source>
        <dbReference type="EMBL" id="CAB4372507.1"/>
    </source>
</evidence>
<accession>A0A6J6ARA6</accession>
<dbReference type="SUPFAM" id="SSF52374">
    <property type="entry name" value="Nucleotidylyl transferase"/>
    <property type="match status" value="1"/>
</dbReference>
<dbReference type="InterPro" id="IPR009080">
    <property type="entry name" value="tRNAsynth_Ia_anticodon-bd"/>
</dbReference>
<evidence type="ECO:0000256" key="5">
    <source>
        <dbReference type="ARBA" id="ARBA00022598"/>
    </source>
</evidence>
<dbReference type="GO" id="GO:0006420">
    <property type="term" value="P:arginyl-tRNA aminoacylation"/>
    <property type="evidence" value="ECO:0007669"/>
    <property type="project" value="InterPro"/>
</dbReference>
<dbReference type="SUPFAM" id="SSF47323">
    <property type="entry name" value="Anticodon-binding domain of a subclass of class I aminoacyl-tRNA synthetases"/>
    <property type="match status" value="1"/>
</dbReference>
<dbReference type="Pfam" id="PF00750">
    <property type="entry name" value="tRNA-synt_1d"/>
    <property type="match status" value="1"/>
</dbReference>
<gene>
    <name evidence="12" type="ORF">UFOPK4201_01551</name>
</gene>
<sequence>MNVEFDNWFSEKSMVASGAIDVTLADLRERGVVYEEGGAVWLRSTDYGDDKDRVLIKSDGEFTYLLPDIAYHRDKFARGYDLLIDVWGADHHGYVPRMKAAMQSLGHDPAELECAIIQLVNLLKGGEPVRFSKRAGDIVELSEVLDEVGADAARLTYLLQSIDSTQTFDYDVVKSRAMDNPVYYVQMAYARIQSIFRVAVERSVATLPSAQVDFSLLVHERELEVLRVLSELPDTVSTAAVDRAPHRIATWVRELAGAVHGFYHDCYVMGDGVSGELTQARLHLVEAAAVGLAIGLDLLGVSAPDQM</sequence>
<feature type="domain" description="DALR anticodon binding" evidence="11">
    <location>
        <begin position="185"/>
        <end position="307"/>
    </location>
</feature>
<dbReference type="GO" id="GO:0005524">
    <property type="term" value="F:ATP binding"/>
    <property type="evidence" value="ECO:0007669"/>
    <property type="project" value="UniProtKB-KW"/>
</dbReference>
<evidence type="ECO:0000256" key="1">
    <source>
        <dbReference type="ARBA" id="ARBA00004496"/>
    </source>
</evidence>
<evidence type="ECO:0000259" key="11">
    <source>
        <dbReference type="SMART" id="SM00836"/>
    </source>
</evidence>
<evidence type="ECO:0000256" key="6">
    <source>
        <dbReference type="ARBA" id="ARBA00022741"/>
    </source>
</evidence>
<keyword evidence="7" id="KW-0067">ATP-binding</keyword>
<evidence type="ECO:0000256" key="2">
    <source>
        <dbReference type="ARBA" id="ARBA00005594"/>
    </source>
</evidence>
<dbReference type="GO" id="GO:0005737">
    <property type="term" value="C:cytoplasm"/>
    <property type="evidence" value="ECO:0007669"/>
    <property type="project" value="UniProtKB-SubCell"/>
</dbReference>
<comment type="similarity">
    <text evidence="2">Belongs to the class-I aminoacyl-tRNA synthetase family.</text>
</comment>
<dbReference type="EMBL" id="CAEUNJ010000077">
    <property type="protein sequence ID" value="CAB4372507.1"/>
    <property type="molecule type" value="Genomic_DNA"/>
</dbReference>
<dbReference type="InterPro" id="IPR001278">
    <property type="entry name" value="Arg-tRNA-ligase"/>
</dbReference>
<evidence type="ECO:0000256" key="9">
    <source>
        <dbReference type="ARBA" id="ARBA00023146"/>
    </source>
</evidence>
<evidence type="ECO:0000256" key="4">
    <source>
        <dbReference type="ARBA" id="ARBA00022490"/>
    </source>
</evidence>
<dbReference type="PANTHER" id="PTHR11956">
    <property type="entry name" value="ARGINYL-TRNA SYNTHETASE"/>
    <property type="match status" value="1"/>
</dbReference>
<dbReference type="SMART" id="SM00836">
    <property type="entry name" value="DALR_1"/>
    <property type="match status" value="1"/>
</dbReference>
<dbReference type="AlphaFoldDB" id="A0A6J6ARA6"/>
<dbReference type="Gene3D" id="3.40.50.620">
    <property type="entry name" value="HUPs"/>
    <property type="match status" value="1"/>
</dbReference>
<comment type="catalytic activity">
    <reaction evidence="10">
        <text>tRNA(Arg) + L-arginine + ATP = L-arginyl-tRNA(Arg) + AMP + diphosphate</text>
        <dbReference type="Rhea" id="RHEA:20301"/>
        <dbReference type="Rhea" id="RHEA-COMP:9658"/>
        <dbReference type="Rhea" id="RHEA-COMP:9673"/>
        <dbReference type="ChEBI" id="CHEBI:30616"/>
        <dbReference type="ChEBI" id="CHEBI:32682"/>
        <dbReference type="ChEBI" id="CHEBI:33019"/>
        <dbReference type="ChEBI" id="CHEBI:78442"/>
        <dbReference type="ChEBI" id="CHEBI:78513"/>
        <dbReference type="ChEBI" id="CHEBI:456215"/>
        <dbReference type="EC" id="6.1.1.19"/>
    </reaction>
</comment>
<name>A0A6J6ARA6_9ZZZZ</name>
<keyword evidence="9" id="KW-0030">Aminoacyl-tRNA synthetase</keyword>
<protein>
    <recommendedName>
        <fullName evidence="3">arginine--tRNA ligase</fullName>
        <ecNumber evidence="3">6.1.1.19</ecNumber>
    </recommendedName>
</protein>
<reference evidence="12" key="1">
    <citation type="submission" date="2020-05" db="EMBL/GenBank/DDBJ databases">
        <authorList>
            <person name="Chiriac C."/>
            <person name="Salcher M."/>
            <person name="Ghai R."/>
            <person name="Kavagutti S V."/>
        </authorList>
    </citation>
    <scope>NUCLEOTIDE SEQUENCE</scope>
</reference>
<evidence type="ECO:0000256" key="7">
    <source>
        <dbReference type="ARBA" id="ARBA00022840"/>
    </source>
</evidence>
<keyword evidence="4" id="KW-0963">Cytoplasm</keyword>
<dbReference type="Gene3D" id="1.10.730.10">
    <property type="entry name" value="Isoleucyl-tRNA Synthetase, Domain 1"/>
    <property type="match status" value="1"/>
</dbReference>
<dbReference type="EC" id="6.1.1.19" evidence="3"/>
<proteinExistence type="inferred from homology"/>
<evidence type="ECO:0000256" key="3">
    <source>
        <dbReference type="ARBA" id="ARBA00012837"/>
    </source>
</evidence>
<dbReference type="InterPro" id="IPR014729">
    <property type="entry name" value="Rossmann-like_a/b/a_fold"/>
</dbReference>
<dbReference type="InterPro" id="IPR035684">
    <property type="entry name" value="ArgRS_core"/>
</dbReference>
<keyword evidence="5" id="KW-0436">Ligase</keyword>